<feature type="domain" description="Fumarylacetoacetase-like C-terminal" evidence="3">
    <location>
        <begin position="103"/>
        <end position="277"/>
    </location>
</feature>
<dbReference type="AlphaFoldDB" id="A0A2Z4AJ53"/>
<dbReference type="PANTHER" id="PTHR42796:SF7">
    <property type="entry name" value="2-DEHYDRO-3-DEOXY-D-ARABINONATE DEHYDRATASE"/>
    <property type="match status" value="1"/>
</dbReference>
<dbReference type="SUPFAM" id="SSF56529">
    <property type="entry name" value="FAH"/>
    <property type="match status" value="1"/>
</dbReference>
<dbReference type="InterPro" id="IPR036663">
    <property type="entry name" value="Fumarylacetoacetase_C_sf"/>
</dbReference>
<evidence type="ECO:0000256" key="2">
    <source>
        <dbReference type="ARBA" id="ARBA00022723"/>
    </source>
</evidence>
<accession>A0A2Z4AJ53</accession>
<dbReference type="GO" id="GO:0046872">
    <property type="term" value="F:metal ion binding"/>
    <property type="evidence" value="ECO:0007669"/>
    <property type="project" value="UniProtKB-KW"/>
</dbReference>
<dbReference type="InterPro" id="IPR051121">
    <property type="entry name" value="FAH"/>
</dbReference>
<organism evidence="4 5">
    <name type="scientific">Candidatus Moanibacter tarae</name>
    <dbReference type="NCBI Taxonomy" id="2200854"/>
    <lineage>
        <taxon>Bacteria</taxon>
        <taxon>Pseudomonadati</taxon>
        <taxon>Verrucomicrobiota</taxon>
        <taxon>Opitutia</taxon>
        <taxon>Puniceicoccales</taxon>
        <taxon>Puniceicoccales incertae sedis</taxon>
        <taxon>Candidatus Moanibacter</taxon>
    </lineage>
</organism>
<dbReference type="Gene3D" id="3.90.850.10">
    <property type="entry name" value="Fumarylacetoacetase-like, C-terminal domain"/>
    <property type="match status" value="1"/>
</dbReference>
<protein>
    <recommendedName>
        <fullName evidence="3">Fumarylacetoacetase-like C-terminal domain-containing protein</fullName>
    </recommendedName>
</protein>
<evidence type="ECO:0000313" key="5">
    <source>
        <dbReference type="Proteomes" id="UP000247465"/>
    </source>
</evidence>
<evidence type="ECO:0000259" key="3">
    <source>
        <dbReference type="Pfam" id="PF01557"/>
    </source>
</evidence>
<keyword evidence="2" id="KW-0479">Metal-binding</keyword>
<evidence type="ECO:0000256" key="1">
    <source>
        <dbReference type="ARBA" id="ARBA00010211"/>
    </source>
</evidence>
<evidence type="ECO:0000313" key="4">
    <source>
        <dbReference type="EMBL" id="AWT60177.1"/>
    </source>
</evidence>
<dbReference type="KEGG" id="mtar:DF168_01379"/>
<name>A0A2Z4AJ53_9BACT</name>
<dbReference type="Pfam" id="PF01557">
    <property type="entry name" value="FAA_hydrolase"/>
    <property type="match status" value="1"/>
</dbReference>
<dbReference type="Proteomes" id="UP000247465">
    <property type="component" value="Chromosome"/>
</dbReference>
<dbReference type="PANTHER" id="PTHR42796">
    <property type="entry name" value="FUMARYLACETOACETATE HYDROLASE DOMAIN-CONTAINING PROTEIN 2A-RELATED"/>
    <property type="match status" value="1"/>
</dbReference>
<dbReference type="InterPro" id="IPR011234">
    <property type="entry name" value="Fumarylacetoacetase-like_C"/>
</dbReference>
<sequence>MKIYRTLDSTFLNLEDNWYRLESFSFDNLFSSDAPRDRLFDLARREYIISPQESPLRGTILPPIESQEIWGAGVTYFKSREARMEESESAKGGDFYDKVYYAERPELFFKANAPRVVGHKDQVAIRRDSSWNVPEAELTLAINHHGEIFGYAIGNDMSSRSIEGENPLYLPQAKVYERSCSIGPCLCVPASPPPPSTIISLCISRDGTVAFSGETTLSQMKRELVELVEYLFRQNPFPNGAYLMTGTGIIPESDFTLRSGDEISMTIDFIGTLENTVG</sequence>
<reference evidence="4 5" key="1">
    <citation type="submission" date="2018-06" db="EMBL/GenBank/DDBJ databases">
        <title>Draft Genome Sequence of a Novel Marine Bacterium Related to the Verrucomicrobia.</title>
        <authorList>
            <person name="Vosseberg J."/>
            <person name="Martijn J."/>
            <person name="Ettema T.J.G."/>
        </authorList>
    </citation>
    <scope>NUCLEOTIDE SEQUENCE [LARGE SCALE GENOMIC DNA]</scope>
    <source>
        <strain evidence="4">TARA_B100001123</strain>
    </source>
</reference>
<proteinExistence type="inferred from homology"/>
<gene>
    <name evidence="4" type="primary">yisK_2</name>
    <name evidence="4" type="ORF">DF168_01379</name>
</gene>
<dbReference type="GO" id="GO:0044281">
    <property type="term" value="P:small molecule metabolic process"/>
    <property type="evidence" value="ECO:0007669"/>
    <property type="project" value="UniProtKB-ARBA"/>
</dbReference>
<dbReference type="EMBL" id="CP029803">
    <property type="protein sequence ID" value="AWT60177.1"/>
    <property type="molecule type" value="Genomic_DNA"/>
</dbReference>
<dbReference type="GO" id="GO:0003824">
    <property type="term" value="F:catalytic activity"/>
    <property type="evidence" value="ECO:0007669"/>
    <property type="project" value="InterPro"/>
</dbReference>
<comment type="similarity">
    <text evidence="1">Belongs to the FAH family.</text>
</comment>